<evidence type="ECO:0000313" key="3">
    <source>
        <dbReference type="Proteomes" id="UP000038040"/>
    </source>
</evidence>
<protein>
    <submittedName>
        <fullName evidence="5">AIP3 domain-containing protein</fullName>
    </submittedName>
</protein>
<feature type="compositionally biased region" description="Pro residues" evidence="1">
    <location>
        <begin position="371"/>
        <end position="380"/>
    </location>
</feature>
<sequence>MEFRHSIIGFRSPMVQRYDGYYDHYSSDTSSQDARSGSITPIVDKEARFRMETMERQLAGLSSLVHSALVSKGMSESSQRDMQELRRQIFALHPDVSSSSVLSTTDPSLPDSSSVNGETQRQLINLKRQANEIHNQLKQIRRNFEMSSQDAQNVLHNAFEKIQKHLINHMKILETSKYENFLKNERTDHITNINALQKSIQLFEEDVEDIRKLVLNTNRKLKITEVEAFTQSLTKIGRNAARLKTQFPELQRQIEANIKRNMEKVVEEERFLKEEPKQIDHCLHRCKALANMMVTMKKLAMLQDPDINNTYKYELNKTGSSTKTENGSPTGYPVIDPLTNRINERDEISVVSSGRTENLPVEFQREIEGPDQPPPVPPSPTNYNVPSTSEKGEPHVLDTILDELTNTMTRDQKAKSPNAMTKAAPPKPPERFSTPDARNRFTRSQIEEMQRRVMHSVSPIQGLAVQATYFANGRTPKEALVHSQSAPSTYSRQTNENNNTRH</sequence>
<feature type="compositionally biased region" description="Polar residues" evidence="1">
    <location>
        <begin position="318"/>
        <end position="329"/>
    </location>
</feature>
<dbReference type="WBParaSite" id="DME_0000651001-mRNA-1">
    <property type="protein sequence ID" value="DME_0000651001-mRNA-1"/>
    <property type="gene ID" value="DME_0000651001"/>
</dbReference>
<dbReference type="Gene3D" id="1.20.58.1540">
    <property type="entry name" value="Actin interacting protein 3, C-terminal domain"/>
    <property type="match status" value="1"/>
</dbReference>
<reference evidence="2 4" key="2">
    <citation type="submission" date="2018-11" db="EMBL/GenBank/DDBJ databases">
        <authorList>
            <consortium name="Pathogen Informatics"/>
        </authorList>
    </citation>
    <scope>NUCLEOTIDE SEQUENCE [LARGE SCALE GENOMIC DNA]</scope>
</reference>
<proteinExistence type="predicted"/>
<feature type="region of interest" description="Disordered" evidence="1">
    <location>
        <begin position="476"/>
        <end position="502"/>
    </location>
</feature>
<dbReference type="STRING" id="318479.A0A0N4UGA3"/>
<dbReference type="PANTHER" id="PTHR22741">
    <property type="entry name" value="P140CAP/SNIP-RELATED"/>
    <property type="match status" value="1"/>
</dbReference>
<feature type="region of interest" description="Disordered" evidence="1">
    <location>
        <begin position="318"/>
        <end position="337"/>
    </location>
</feature>
<dbReference type="InterPro" id="IPR051825">
    <property type="entry name" value="SRCIN1"/>
</dbReference>
<dbReference type="EMBL" id="UYYG01001186">
    <property type="protein sequence ID" value="VDN59648.1"/>
    <property type="molecule type" value="Genomic_DNA"/>
</dbReference>
<gene>
    <name evidence="2" type="ORF">DME_LOCUS9621</name>
</gene>
<evidence type="ECO:0000313" key="2">
    <source>
        <dbReference type="EMBL" id="VDN59648.1"/>
    </source>
</evidence>
<organism evidence="3 5">
    <name type="scientific">Dracunculus medinensis</name>
    <name type="common">Guinea worm</name>
    <dbReference type="NCBI Taxonomy" id="318479"/>
    <lineage>
        <taxon>Eukaryota</taxon>
        <taxon>Metazoa</taxon>
        <taxon>Ecdysozoa</taxon>
        <taxon>Nematoda</taxon>
        <taxon>Chromadorea</taxon>
        <taxon>Rhabditida</taxon>
        <taxon>Spirurina</taxon>
        <taxon>Dracunculoidea</taxon>
        <taxon>Dracunculidae</taxon>
        <taxon>Dracunculus</taxon>
    </lineage>
</organism>
<dbReference type="AlphaFoldDB" id="A0A0N4UGA3"/>
<name>A0A0N4UGA3_DRAME</name>
<keyword evidence="4" id="KW-1185">Reference proteome</keyword>
<dbReference type="PANTHER" id="PTHR22741:SF10">
    <property type="entry name" value="COILED-COIL DOMAIN-CONTAINING PROTEIN CG32809"/>
    <property type="match status" value="1"/>
</dbReference>
<reference evidence="5" key="1">
    <citation type="submission" date="2017-02" db="UniProtKB">
        <authorList>
            <consortium name="WormBaseParasite"/>
        </authorList>
    </citation>
    <scope>IDENTIFICATION</scope>
</reference>
<dbReference type="GO" id="GO:0005737">
    <property type="term" value="C:cytoplasm"/>
    <property type="evidence" value="ECO:0007669"/>
    <property type="project" value="TreeGrafter"/>
</dbReference>
<feature type="region of interest" description="Disordered" evidence="1">
    <location>
        <begin position="98"/>
        <end position="117"/>
    </location>
</feature>
<feature type="compositionally biased region" description="Polar residues" evidence="1">
    <location>
        <begin position="482"/>
        <end position="502"/>
    </location>
</feature>
<feature type="compositionally biased region" description="Low complexity" evidence="1">
    <location>
        <begin position="98"/>
        <end position="114"/>
    </location>
</feature>
<evidence type="ECO:0000313" key="4">
    <source>
        <dbReference type="Proteomes" id="UP000274756"/>
    </source>
</evidence>
<evidence type="ECO:0000256" key="1">
    <source>
        <dbReference type="SAM" id="MobiDB-lite"/>
    </source>
</evidence>
<dbReference type="OrthoDB" id="6022652at2759"/>
<dbReference type="Proteomes" id="UP000038040">
    <property type="component" value="Unplaced"/>
</dbReference>
<feature type="region of interest" description="Disordered" evidence="1">
    <location>
        <begin position="411"/>
        <end position="436"/>
    </location>
</feature>
<evidence type="ECO:0000313" key="5">
    <source>
        <dbReference type="WBParaSite" id="DME_0000651001-mRNA-1"/>
    </source>
</evidence>
<accession>A0A0N4UGA3</accession>
<dbReference type="Proteomes" id="UP000274756">
    <property type="component" value="Unassembled WGS sequence"/>
</dbReference>
<feature type="region of interest" description="Disordered" evidence="1">
    <location>
        <begin position="366"/>
        <end position="393"/>
    </location>
</feature>